<dbReference type="AlphaFoldDB" id="A0A2P2Q856"/>
<organism evidence="1">
    <name type="scientific">Rhizophora mucronata</name>
    <name type="common">Asiatic mangrove</name>
    <dbReference type="NCBI Taxonomy" id="61149"/>
    <lineage>
        <taxon>Eukaryota</taxon>
        <taxon>Viridiplantae</taxon>
        <taxon>Streptophyta</taxon>
        <taxon>Embryophyta</taxon>
        <taxon>Tracheophyta</taxon>
        <taxon>Spermatophyta</taxon>
        <taxon>Magnoliopsida</taxon>
        <taxon>eudicotyledons</taxon>
        <taxon>Gunneridae</taxon>
        <taxon>Pentapetalae</taxon>
        <taxon>rosids</taxon>
        <taxon>fabids</taxon>
        <taxon>Malpighiales</taxon>
        <taxon>Rhizophoraceae</taxon>
        <taxon>Rhizophora</taxon>
    </lineage>
</organism>
<proteinExistence type="predicted"/>
<sequence>MFLSSAILTTIHHSSIGHVLLYFNQKFLFWLGEWGLDLLHL</sequence>
<name>A0A2P2Q856_RHIMU</name>
<protein>
    <submittedName>
        <fullName evidence="1">Uncharacterized protein</fullName>
    </submittedName>
</protein>
<reference evidence="1" key="1">
    <citation type="submission" date="2018-02" db="EMBL/GenBank/DDBJ databases">
        <title>Rhizophora mucronata_Transcriptome.</title>
        <authorList>
            <person name="Meera S.P."/>
            <person name="Sreeshan A."/>
            <person name="Augustine A."/>
        </authorList>
    </citation>
    <scope>NUCLEOTIDE SEQUENCE</scope>
    <source>
        <tissue evidence="1">Leaf</tissue>
    </source>
</reference>
<evidence type="ECO:0000313" key="1">
    <source>
        <dbReference type="EMBL" id="MBX63168.1"/>
    </source>
</evidence>
<dbReference type="EMBL" id="GGEC01082684">
    <property type="protein sequence ID" value="MBX63168.1"/>
    <property type="molecule type" value="Transcribed_RNA"/>
</dbReference>
<accession>A0A2P2Q856</accession>